<dbReference type="PATRIC" id="fig|1003195.29.peg.1524"/>
<protein>
    <submittedName>
        <fullName evidence="3">Uncharacterized protein</fullName>
    </submittedName>
</protein>
<dbReference type="EMBL" id="CP003219">
    <property type="protein sequence ID" value="AEW94586.1"/>
    <property type="molecule type" value="Genomic_DNA"/>
</dbReference>
<evidence type="ECO:0000313" key="4">
    <source>
        <dbReference type="Proteomes" id="UP000007842"/>
    </source>
</evidence>
<keyword evidence="1" id="KW-0812">Transmembrane</keyword>
<dbReference type="EMBL" id="CP003219">
    <property type="protein sequence ID" value="AEW93890.1"/>
    <property type="molecule type" value="Genomic_DNA"/>
</dbReference>
<feature type="transmembrane region" description="Helical" evidence="1">
    <location>
        <begin position="6"/>
        <end position="28"/>
    </location>
</feature>
<accession>G8WP84</accession>
<sequence length="53" mass="6342">MAGWLWWAWLQIWPNLAANVLWVPLAALHHRRVKRHLHEQQRAVQQLIEEGSP</sequence>
<keyword evidence="4" id="KW-1185">Reference proteome</keyword>
<gene>
    <name evidence="2" type="ordered locus">SCATT_15190</name>
    <name evidence="3" type="ordered locus">SCATT_22150</name>
</gene>
<dbReference type="KEGG" id="scy:SCATT_15190"/>
<evidence type="ECO:0000313" key="2">
    <source>
        <dbReference type="EMBL" id="AEW93890.1"/>
    </source>
</evidence>
<keyword evidence="1" id="KW-1133">Transmembrane helix</keyword>
<dbReference type="RefSeq" id="WP_014627627.1">
    <property type="nucleotide sequence ID" value="NC_016111.1"/>
</dbReference>
<keyword evidence="1" id="KW-0472">Membrane</keyword>
<dbReference type="STRING" id="1003195.SCATT_15190"/>
<proteinExistence type="predicted"/>
<name>G8WP84_STREN</name>
<dbReference type="AlphaFoldDB" id="G8WP84"/>
<reference evidence="3" key="2">
    <citation type="submission" date="2011-12" db="EMBL/GenBank/DDBJ databases">
        <authorList>
            <person name="Ou H.-Y."/>
            <person name="Li P."/>
            <person name="Zhao C."/>
            <person name="O'Hagan D."/>
            <person name="Deng Z."/>
        </authorList>
    </citation>
    <scope>NUCLEOTIDE SEQUENCE</scope>
    <source>
        <strain evidence="3">DSM 46488</strain>
    </source>
</reference>
<reference evidence="4" key="1">
    <citation type="submission" date="2011-12" db="EMBL/GenBank/DDBJ databases">
        <title>Complete genome sequence of Streptomyces cattleya strain DSM 46488.</title>
        <authorList>
            <person name="Ou H.-Y."/>
            <person name="Li P."/>
            <person name="Zhao C."/>
            <person name="O'Hagan D."/>
            <person name="Deng Z."/>
        </authorList>
    </citation>
    <scope>NUCLEOTIDE SEQUENCE [LARGE SCALE GENOMIC DNA]</scope>
    <source>
        <strain evidence="4">ATCC 35852 / DSM 46488 / JCM 4925 / NBRC 14057 / NRRL 8057</strain>
    </source>
</reference>
<evidence type="ECO:0000313" key="3">
    <source>
        <dbReference type="EMBL" id="AEW94586.1"/>
    </source>
</evidence>
<dbReference type="HOGENOM" id="CLU_3066567_0_0_11"/>
<dbReference type="Proteomes" id="UP000007842">
    <property type="component" value="Chromosome"/>
</dbReference>
<organism evidence="3 4">
    <name type="scientific">Streptantibioticus cattleyicolor (strain ATCC 35852 / DSM 46488 / JCM 4925 / NBRC 14057 / NRRL 8057)</name>
    <name type="common">Streptomyces cattleya</name>
    <dbReference type="NCBI Taxonomy" id="1003195"/>
    <lineage>
        <taxon>Bacteria</taxon>
        <taxon>Bacillati</taxon>
        <taxon>Actinomycetota</taxon>
        <taxon>Actinomycetes</taxon>
        <taxon>Kitasatosporales</taxon>
        <taxon>Streptomycetaceae</taxon>
        <taxon>Streptantibioticus</taxon>
    </lineage>
</organism>
<dbReference type="KEGG" id="scy:SCATT_22150"/>
<dbReference type="OrthoDB" id="9930686at2"/>
<evidence type="ECO:0000256" key="1">
    <source>
        <dbReference type="SAM" id="Phobius"/>
    </source>
</evidence>